<comment type="caution">
    <text evidence="1">The sequence shown here is derived from an EMBL/GenBank/DDBJ whole genome shotgun (WGS) entry which is preliminary data.</text>
</comment>
<sequence>MRFRPANSPLSPAQSAALDWFLAAQGQGFNPGIDRPAREAALAQLDALPDGALRSMGLSRATLPAHVYRDLIPKGPT</sequence>
<accession>A0A7Z0KXX5</accession>
<evidence type="ECO:0000313" key="2">
    <source>
        <dbReference type="Proteomes" id="UP000529417"/>
    </source>
</evidence>
<protein>
    <submittedName>
        <fullName evidence="1">Uncharacterized protein</fullName>
    </submittedName>
</protein>
<reference evidence="1 2" key="1">
    <citation type="journal article" date="2000" name="Arch. Microbiol.">
        <title>Rhodobaca bogoriensis gen. nov. and sp. nov., an alkaliphilic purple nonsulfur bacterium from African Rift Valley soda lakes.</title>
        <authorList>
            <person name="Milford A.D."/>
            <person name="Achenbach L.A."/>
            <person name="Jung D.O."/>
            <person name="Madigan M.T."/>
        </authorList>
    </citation>
    <scope>NUCLEOTIDE SEQUENCE [LARGE SCALE GENOMIC DNA]</scope>
    <source>
        <strain evidence="1 2">2376</strain>
    </source>
</reference>
<proteinExistence type="predicted"/>
<name>A0A7Z0KXX5_9RHOB</name>
<dbReference type="RefSeq" id="WP_179905926.1">
    <property type="nucleotide sequence ID" value="NZ_JACBXS010000016.1"/>
</dbReference>
<dbReference type="Proteomes" id="UP000529417">
    <property type="component" value="Unassembled WGS sequence"/>
</dbReference>
<gene>
    <name evidence="1" type="ORF">HUK65_09480</name>
</gene>
<dbReference type="AlphaFoldDB" id="A0A7Z0KXX5"/>
<dbReference type="EMBL" id="JACBXS010000016">
    <property type="protein sequence ID" value="NYS25222.1"/>
    <property type="molecule type" value="Genomic_DNA"/>
</dbReference>
<evidence type="ECO:0000313" key="1">
    <source>
        <dbReference type="EMBL" id="NYS25222.1"/>
    </source>
</evidence>
<keyword evidence="2" id="KW-1185">Reference proteome</keyword>
<organism evidence="1 2">
    <name type="scientific">Rhabdonatronobacter sediminivivens</name>
    <dbReference type="NCBI Taxonomy" id="2743469"/>
    <lineage>
        <taxon>Bacteria</taxon>
        <taxon>Pseudomonadati</taxon>
        <taxon>Pseudomonadota</taxon>
        <taxon>Alphaproteobacteria</taxon>
        <taxon>Rhodobacterales</taxon>
        <taxon>Paracoccaceae</taxon>
        <taxon>Rhabdonatronobacter</taxon>
    </lineage>
</organism>